<dbReference type="SUPFAM" id="SSF161070">
    <property type="entry name" value="SNF-like"/>
    <property type="match status" value="1"/>
</dbReference>
<keyword evidence="9" id="KW-1185">Reference proteome</keyword>
<feature type="transmembrane region" description="Helical" evidence="7">
    <location>
        <begin position="12"/>
        <end position="30"/>
    </location>
</feature>
<organism evidence="8 9">
    <name type="scientific">Agathobaculum hominis</name>
    <dbReference type="NCBI Taxonomy" id="2763014"/>
    <lineage>
        <taxon>Bacteria</taxon>
        <taxon>Bacillati</taxon>
        <taxon>Bacillota</taxon>
        <taxon>Clostridia</taxon>
        <taxon>Eubacteriales</taxon>
        <taxon>Butyricicoccaceae</taxon>
        <taxon>Agathobaculum</taxon>
    </lineage>
</organism>
<feature type="transmembrane region" description="Helical" evidence="7">
    <location>
        <begin position="87"/>
        <end position="111"/>
    </location>
</feature>
<proteinExistence type="inferred from homology"/>
<keyword evidence="6" id="KW-0769">Symport</keyword>
<dbReference type="Proteomes" id="UP000641741">
    <property type="component" value="Unassembled WGS sequence"/>
</dbReference>
<keyword evidence="5 7" id="KW-0472">Membrane</keyword>
<comment type="subcellular location">
    <subcellularLocation>
        <location evidence="1">Membrane</location>
        <topology evidence="1">Multi-pass membrane protein</topology>
    </subcellularLocation>
</comment>
<feature type="transmembrane region" description="Helical" evidence="7">
    <location>
        <begin position="264"/>
        <end position="284"/>
    </location>
</feature>
<feature type="transmembrane region" description="Helical" evidence="7">
    <location>
        <begin position="440"/>
        <end position="464"/>
    </location>
</feature>
<feature type="transmembrane region" description="Helical" evidence="7">
    <location>
        <begin position="396"/>
        <end position="419"/>
    </location>
</feature>
<reference evidence="8 9" key="1">
    <citation type="submission" date="2020-08" db="EMBL/GenBank/DDBJ databases">
        <title>Genome public.</title>
        <authorList>
            <person name="Liu C."/>
            <person name="Sun Q."/>
        </authorList>
    </citation>
    <scope>NUCLEOTIDE SEQUENCE [LARGE SCALE GENOMIC DNA]</scope>
    <source>
        <strain evidence="8 9">M2</strain>
    </source>
</reference>
<gene>
    <name evidence="8" type="ORF">H8S02_02595</name>
</gene>
<keyword evidence="2 6" id="KW-0813">Transport</keyword>
<feature type="transmembrane region" description="Helical" evidence="7">
    <location>
        <begin position="42"/>
        <end position="66"/>
    </location>
</feature>
<dbReference type="Pfam" id="PF00209">
    <property type="entry name" value="SNF"/>
    <property type="match status" value="2"/>
</dbReference>
<sequence>MEKQERSSFSSRVGFVLAASGSAVGLGNLWRFPYLAARYGGGIFLLVYLILVVTFGFSLMITEFAIGRKTKLSCIGAYGALDKRFNFLGWIAAFVPLIITPYYCVIGGWVMKYLWTFISGGALEAADNGGFFSRFIGFDAGSLPATILNFSGPTPWFVLFVLITGLVVIFGVQKGIENASRLMMPVLAVLIVVIALYSLTIPGALAGVKYYLMPDFSQFSASTVLGACGQMFYSMSLAMGITITYGSYMPKENLLEHSVTQIEIFDTLFAFFAGLMIIPAVIAFNGGDPSQVNSGPSLMFISLPMVFDSMKFGTVIGAVFFLLVLFAALTSSIALMETLASVIMDKFKLKRIPATLIIIAICLVVGMLSCLGYGPWESVTIIGMQFLDFFDFISNSVLMPIVAVLTCVLIGHVVGTRVVADEVKSGAGSFHREKLHRVMIRWIAPILLVAILASELASKIFGVFSI</sequence>
<keyword evidence="4 7" id="KW-1133">Transmembrane helix</keyword>
<dbReference type="InterPro" id="IPR047218">
    <property type="entry name" value="YocR/YhdH-like"/>
</dbReference>
<evidence type="ECO:0000256" key="3">
    <source>
        <dbReference type="ARBA" id="ARBA00022692"/>
    </source>
</evidence>
<dbReference type="PANTHER" id="PTHR42948:SF1">
    <property type="entry name" value="TRANSPORTER"/>
    <property type="match status" value="1"/>
</dbReference>
<keyword evidence="3 6" id="KW-0812">Transmembrane</keyword>
<name>A0ABR7GKJ7_9FIRM</name>
<feature type="transmembrane region" description="Helical" evidence="7">
    <location>
        <begin position="312"/>
        <end position="335"/>
    </location>
</feature>
<protein>
    <recommendedName>
        <fullName evidence="6">Transporter</fullName>
    </recommendedName>
</protein>
<feature type="transmembrane region" description="Helical" evidence="7">
    <location>
        <begin position="224"/>
        <end position="243"/>
    </location>
</feature>
<feature type="transmembrane region" description="Helical" evidence="7">
    <location>
        <begin position="356"/>
        <end position="376"/>
    </location>
</feature>
<comment type="caution">
    <text evidence="8">The sequence shown here is derived from an EMBL/GenBank/DDBJ whole genome shotgun (WGS) entry which is preliminary data.</text>
</comment>
<evidence type="ECO:0000256" key="4">
    <source>
        <dbReference type="ARBA" id="ARBA00022989"/>
    </source>
</evidence>
<dbReference type="EMBL" id="JACOPK010000002">
    <property type="protein sequence ID" value="MBC5694839.1"/>
    <property type="molecule type" value="Genomic_DNA"/>
</dbReference>
<evidence type="ECO:0000256" key="1">
    <source>
        <dbReference type="ARBA" id="ARBA00004141"/>
    </source>
</evidence>
<dbReference type="PRINTS" id="PR00176">
    <property type="entry name" value="NANEUSMPORT"/>
</dbReference>
<dbReference type="CDD" id="cd10336">
    <property type="entry name" value="SLC6sbd_Tyt1-Like"/>
    <property type="match status" value="1"/>
</dbReference>
<dbReference type="PROSITE" id="PS00610">
    <property type="entry name" value="NA_NEUROTRAN_SYMP_1"/>
    <property type="match status" value="1"/>
</dbReference>
<dbReference type="InterPro" id="IPR037272">
    <property type="entry name" value="SNS_sf"/>
</dbReference>
<comment type="similarity">
    <text evidence="6">Belongs to the sodium:neurotransmitter symporter (SNF) (TC 2.A.22) family.</text>
</comment>
<feature type="transmembrane region" description="Helical" evidence="7">
    <location>
        <begin position="154"/>
        <end position="172"/>
    </location>
</feature>
<accession>A0ABR7GKJ7</accession>
<evidence type="ECO:0000256" key="6">
    <source>
        <dbReference type="RuleBase" id="RU003732"/>
    </source>
</evidence>
<evidence type="ECO:0000313" key="8">
    <source>
        <dbReference type="EMBL" id="MBC5694839.1"/>
    </source>
</evidence>
<dbReference type="PROSITE" id="PS50267">
    <property type="entry name" value="NA_NEUROTRAN_SYMP_3"/>
    <property type="match status" value="1"/>
</dbReference>
<evidence type="ECO:0000256" key="2">
    <source>
        <dbReference type="ARBA" id="ARBA00022448"/>
    </source>
</evidence>
<dbReference type="NCBIfam" id="NF037979">
    <property type="entry name" value="Na_transp"/>
    <property type="match status" value="1"/>
</dbReference>
<evidence type="ECO:0000313" key="9">
    <source>
        <dbReference type="Proteomes" id="UP000641741"/>
    </source>
</evidence>
<evidence type="ECO:0000256" key="7">
    <source>
        <dbReference type="SAM" id="Phobius"/>
    </source>
</evidence>
<dbReference type="InterPro" id="IPR000175">
    <property type="entry name" value="Na/ntran_symport"/>
</dbReference>
<feature type="transmembrane region" description="Helical" evidence="7">
    <location>
        <begin position="184"/>
        <end position="212"/>
    </location>
</feature>
<dbReference type="PANTHER" id="PTHR42948">
    <property type="entry name" value="TRANSPORTER"/>
    <property type="match status" value="1"/>
</dbReference>
<dbReference type="RefSeq" id="WP_186969175.1">
    <property type="nucleotide sequence ID" value="NZ_JACOPK010000002.1"/>
</dbReference>
<evidence type="ECO:0000256" key="5">
    <source>
        <dbReference type="ARBA" id="ARBA00023136"/>
    </source>
</evidence>